<organism evidence="1 2">
    <name type="scientific">Allacma fusca</name>
    <dbReference type="NCBI Taxonomy" id="39272"/>
    <lineage>
        <taxon>Eukaryota</taxon>
        <taxon>Metazoa</taxon>
        <taxon>Ecdysozoa</taxon>
        <taxon>Arthropoda</taxon>
        <taxon>Hexapoda</taxon>
        <taxon>Collembola</taxon>
        <taxon>Symphypleona</taxon>
        <taxon>Sminthuridae</taxon>
        <taxon>Allacma</taxon>
    </lineage>
</organism>
<dbReference type="AlphaFoldDB" id="A0A8J2KSK7"/>
<sequence>LAVFQPTATVLKLLIGRADCECAKSFCSVVHESFDYLQFLGVTLVNANPCTSLLVHYWKWGIHKISKAEEAGNLKPRGL</sequence>
<proteinExistence type="predicted"/>
<name>A0A8J2KSK7_9HEXA</name>
<dbReference type="Proteomes" id="UP000708208">
    <property type="component" value="Unassembled WGS sequence"/>
</dbReference>
<reference evidence="1" key="1">
    <citation type="submission" date="2021-06" db="EMBL/GenBank/DDBJ databases">
        <authorList>
            <person name="Hodson N. C."/>
            <person name="Mongue J. A."/>
            <person name="Jaron S. K."/>
        </authorList>
    </citation>
    <scope>NUCLEOTIDE SEQUENCE</scope>
</reference>
<evidence type="ECO:0000313" key="1">
    <source>
        <dbReference type="EMBL" id="CAG7822992.1"/>
    </source>
</evidence>
<dbReference type="EMBL" id="CAJVCH010528046">
    <property type="protein sequence ID" value="CAG7822992.1"/>
    <property type="molecule type" value="Genomic_DNA"/>
</dbReference>
<keyword evidence="2" id="KW-1185">Reference proteome</keyword>
<evidence type="ECO:0000313" key="2">
    <source>
        <dbReference type="Proteomes" id="UP000708208"/>
    </source>
</evidence>
<comment type="caution">
    <text evidence="1">The sequence shown here is derived from an EMBL/GenBank/DDBJ whole genome shotgun (WGS) entry which is preliminary data.</text>
</comment>
<feature type="non-terminal residue" evidence="1">
    <location>
        <position position="1"/>
    </location>
</feature>
<gene>
    <name evidence="1" type="ORF">AFUS01_LOCUS33231</name>
</gene>
<protein>
    <submittedName>
        <fullName evidence="1">Uncharacterized protein</fullName>
    </submittedName>
</protein>
<accession>A0A8J2KSK7</accession>